<dbReference type="AlphaFoldDB" id="A0A165MAZ1"/>
<feature type="region of interest" description="Disordered" evidence="1">
    <location>
        <begin position="208"/>
        <end position="263"/>
    </location>
</feature>
<dbReference type="GO" id="GO:0090656">
    <property type="term" value="P:t-circle formation"/>
    <property type="evidence" value="ECO:0007669"/>
    <property type="project" value="TreeGrafter"/>
</dbReference>
<gene>
    <name evidence="2" type="ORF">DAEQUDRAFT_636775</name>
</gene>
<keyword evidence="3" id="KW-1185">Reference proteome</keyword>
<dbReference type="SUPFAM" id="SSF52540">
    <property type="entry name" value="P-loop containing nucleoside triphosphate hydrolases"/>
    <property type="match status" value="1"/>
</dbReference>
<dbReference type="GO" id="GO:0045003">
    <property type="term" value="P:double-strand break repair via synthesis-dependent strand annealing"/>
    <property type="evidence" value="ECO:0007669"/>
    <property type="project" value="TreeGrafter"/>
</dbReference>
<evidence type="ECO:0000313" key="2">
    <source>
        <dbReference type="EMBL" id="KZT65446.1"/>
    </source>
</evidence>
<protein>
    <submittedName>
        <fullName evidence="2">Uncharacterized protein</fullName>
    </submittedName>
</protein>
<feature type="non-terminal residue" evidence="2">
    <location>
        <position position="1"/>
    </location>
</feature>
<sequence length="263" mass="29492">PEIPMLLHVLSQRLPALLDHLLAQRDHKPVKLLVMDALTELFHSHGRVSKDTLFERSRNLTEISVHLHSIASKYQIAVVVLNEVVDVFDRSLDADMGRPGELLYREQSRWFNRADNVPGGSHKEASLGLVWANQVNARIMLSRTERMRVLDADDRRDAKRPRFESPQPASTQATRVRRLNVIFSSVGPPAALDYVVLREGIVTVPEDVAPASTMPPPSAGSRQRPTQVLPTSAVAEAEEGPQDGSGDEWDEYWREADAHDDLY</sequence>
<dbReference type="GO" id="GO:0000400">
    <property type="term" value="F:four-way junction DNA binding"/>
    <property type="evidence" value="ECO:0007669"/>
    <property type="project" value="TreeGrafter"/>
</dbReference>
<organism evidence="2 3">
    <name type="scientific">Daedalea quercina L-15889</name>
    <dbReference type="NCBI Taxonomy" id="1314783"/>
    <lineage>
        <taxon>Eukaryota</taxon>
        <taxon>Fungi</taxon>
        <taxon>Dikarya</taxon>
        <taxon>Basidiomycota</taxon>
        <taxon>Agaricomycotina</taxon>
        <taxon>Agaricomycetes</taxon>
        <taxon>Polyporales</taxon>
        <taxon>Fomitopsis</taxon>
    </lineage>
</organism>
<evidence type="ECO:0000313" key="3">
    <source>
        <dbReference type="Proteomes" id="UP000076727"/>
    </source>
</evidence>
<dbReference type="PANTHER" id="PTHR46487:SF1">
    <property type="entry name" value="DNA REPAIR PROTEIN XRCC3"/>
    <property type="match status" value="1"/>
</dbReference>
<dbReference type="GO" id="GO:0071140">
    <property type="term" value="P:resolution of mitotic recombination intermediates"/>
    <property type="evidence" value="ECO:0007669"/>
    <property type="project" value="TreeGrafter"/>
</dbReference>
<dbReference type="EMBL" id="KV429105">
    <property type="protein sequence ID" value="KZT65446.1"/>
    <property type="molecule type" value="Genomic_DNA"/>
</dbReference>
<dbReference type="GO" id="GO:0005657">
    <property type="term" value="C:replication fork"/>
    <property type="evidence" value="ECO:0007669"/>
    <property type="project" value="TreeGrafter"/>
</dbReference>
<feature type="region of interest" description="Disordered" evidence="1">
    <location>
        <begin position="152"/>
        <end position="171"/>
    </location>
</feature>
<dbReference type="PANTHER" id="PTHR46487">
    <property type="entry name" value="DNA REPAIR PROTEIN XRCC3"/>
    <property type="match status" value="1"/>
</dbReference>
<dbReference type="GO" id="GO:0033065">
    <property type="term" value="C:Rad51C-XRCC3 complex"/>
    <property type="evidence" value="ECO:0007669"/>
    <property type="project" value="TreeGrafter"/>
</dbReference>
<accession>A0A165MAZ1</accession>
<dbReference type="GO" id="GO:0000722">
    <property type="term" value="P:telomere maintenance via recombination"/>
    <property type="evidence" value="ECO:0007669"/>
    <property type="project" value="TreeGrafter"/>
</dbReference>
<dbReference type="OrthoDB" id="1861185at2759"/>
<dbReference type="Gene3D" id="3.40.50.300">
    <property type="entry name" value="P-loop containing nucleotide triphosphate hydrolases"/>
    <property type="match status" value="1"/>
</dbReference>
<name>A0A165MAZ1_9APHY</name>
<dbReference type="Proteomes" id="UP000076727">
    <property type="component" value="Unassembled WGS sequence"/>
</dbReference>
<reference evidence="2 3" key="1">
    <citation type="journal article" date="2016" name="Mol. Biol. Evol.">
        <title>Comparative Genomics of Early-Diverging Mushroom-Forming Fungi Provides Insights into the Origins of Lignocellulose Decay Capabilities.</title>
        <authorList>
            <person name="Nagy L.G."/>
            <person name="Riley R."/>
            <person name="Tritt A."/>
            <person name="Adam C."/>
            <person name="Daum C."/>
            <person name="Floudas D."/>
            <person name="Sun H."/>
            <person name="Yadav J.S."/>
            <person name="Pangilinan J."/>
            <person name="Larsson K.H."/>
            <person name="Matsuura K."/>
            <person name="Barry K."/>
            <person name="Labutti K."/>
            <person name="Kuo R."/>
            <person name="Ohm R.A."/>
            <person name="Bhattacharya S.S."/>
            <person name="Shirouzu T."/>
            <person name="Yoshinaga Y."/>
            <person name="Martin F.M."/>
            <person name="Grigoriev I.V."/>
            <person name="Hibbett D.S."/>
        </authorList>
    </citation>
    <scope>NUCLEOTIDE SEQUENCE [LARGE SCALE GENOMIC DNA]</scope>
    <source>
        <strain evidence="2 3">L-15889</strain>
    </source>
</reference>
<evidence type="ECO:0000256" key="1">
    <source>
        <dbReference type="SAM" id="MobiDB-lite"/>
    </source>
</evidence>
<feature type="compositionally biased region" description="Basic and acidic residues" evidence="1">
    <location>
        <begin position="251"/>
        <end position="263"/>
    </location>
</feature>
<dbReference type="STRING" id="1314783.A0A165MAZ1"/>
<feature type="compositionally biased region" description="Basic and acidic residues" evidence="1">
    <location>
        <begin position="152"/>
        <end position="163"/>
    </location>
</feature>
<dbReference type="InterPro" id="IPR027417">
    <property type="entry name" value="P-loop_NTPase"/>
</dbReference>
<proteinExistence type="predicted"/>
<feature type="compositionally biased region" description="Polar residues" evidence="1">
    <location>
        <begin position="220"/>
        <end position="230"/>
    </location>
</feature>
<feature type="non-terminal residue" evidence="2">
    <location>
        <position position="263"/>
    </location>
</feature>
<feature type="compositionally biased region" description="Acidic residues" evidence="1">
    <location>
        <begin position="236"/>
        <end position="250"/>
    </location>
</feature>